<protein>
    <submittedName>
        <fullName evidence="2">Uncharacterized protein</fullName>
    </submittedName>
</protein>
<dbReference type="EMBL" id="CH476737">
    <property type="protein sequence ID" value="EIE83516.1"/>
    <property type="molecule type" value="Genomic_DNA"/>
</dbReference>
<reference evidence="2 3" key="1">
    <citation type="journal article" date="2009" name="PLoS Genet.">
        <title>Genomic analysis of the basal lineage fungus Rhizopus oryzae reveals a whole-genome duplication.</title>
        <authorList>
            <person name="Ma L.-J."/>
            <person name="Ibrahim A.S."/>
            <person name="Skory C."/>
            <person name="Grabherr M.G."/>
            <person name="Burger G."/>
            <person name="Butler M."/>
            <person name="Elias M."/>
            <person name="Idnurm A."/>
            <person name="Lang B.F."/>
            <person name="Sone T."/>
            <person name="Abe A."/>
            <person name="Calvo S.E."/>
            <person name="Corrochano L.M."/>
            <person name="Engels R."/>
            <person name="Fu J."/>
            <person name="Hansberg W."/>
            <person name="Kim J.-M."/>
            <person name="Kodira C.D."/>
            <person name="Koehrsen M.J."/>
            <person name="Liu B."/>
            <person name="Miranda-Saavedra D."/>
            <person name="O'Leary S."/>
            <person name="Ortiz-Castellanos L."/>
            <person name="Poulter R."/>
            <person name="Rodriguez-Romero J."/>
            <person name="Ruiz-Herrera J."/>
            <person name="Shen Y.-Q."/>
            <person name="Zeng Q."/>
            <person name="Galagan J."/>
            <person name="Birren B.W."/>
            <person name="Cuomo C.A."/>
            <person name="Wickes B.L."/>
        </authorList>
    </citation>
    <scope>NUCLEOTIDE SEQUENCE [LARGE SCALE GENOMIC DNA]</scope>
    <source>
        <strain evidence="3">RA 99-880 / ATCC MYA-4621 / FGSC 9543 / NRRL 43880</strain>
    </source>
</reference>
<dbReference type="GeneID" id="93615192"/>
<dbReference type="VEuPathDB" id="FungiDB:RO3G_08221"/>
<feature type="signal peptide" evidence="1">
    <location>
        <begin position="1"/>
        <end position="22"/>
    </location>
</feature>
<keyword evidence="3" id="KW-1185">Reference proteome</keyword>
<dbReference type="OrthoDB" id="10511182at2759"/>
<sequence length="132" mass="14955">MPDRNSTLSILLTLVTIWITDTSLPMLETKKSSNSNLKHCLRLGTVKSQPANIKLTGQLLATPLAFESVYYFYDHYGKPQKRKIDEAAKKRQKTKESIKVGCTARLIKYNMTDGSTEANYCINILLRLEESV</sequence>
<proteinExistence type="predicted"/>
<dbReference type="Proteomes" id="UP000009138">
    <property type="component" value="Unassembled WGS sequence"/>
</dbReference>
<dbReference type="InParanoid" id="I1C4Y6"/>
<organism evidence="2 3">
    <name type="scientific">Rhizopus delemar (strain RA 99-880 / ATCC MYA-4621 / FGSC 9543 / NRRL 43880)</name>
    <name type="common">Mucormycosis agent</name>
    <name type="synonym">Rhizopus arrhizus var. delemar</name>
    <dbReference type="NCBI Taxonomy" id="246409"/>
    <lineage>
        <taxon>Eukaryota</taxon>
        <taxon>Fungi</taxon>
        <taxon>Fungi incertae sedis</taxon>
        <taxon>Mucoromycota</taxon>
        <taxon>Mucoromycotina</taxon>
        <taxon>Mucoromycetes</taxon>
        <taxon>Mucorales</taxon>
        <taxon>Mucorineae</taxon>
        <taxon>Rhizopodaceae</taxon>
        <taxon>Rhizopus</taxon>
    </lineage>
</organism>
<gene>
    <name evidence="2" type="ORF">RO3G_08221</name>
</gene>
<evidence type="ECO:0000256" key="1">
    <source>
        <dbReference type="SAM" id="SignalP"/>
    </source>
</evidence>
<evidence type="ECO:0000313" key="2">
    <source>
        <dbReference type="EMBL" id="EIE83516.1"/>
    </source>
</evidence>
<keyword evidence="1" id="KW-0732">Signal</keyword>
<dbReference type="RefSeq" id="XP_067518912.1">
    <property type="nucleotide sequence ID" value="XM_067662811.1"/>
</dbReference>
<evidence type="ECO:0000313" key="3">
    <source>
        <dbReference type="Proteomes" id="UP000009138"/>
    </source>
</evidence>
<dbReference type="AlphaFoldDB" id="I1C4Y6"/>
<accession>I1C4Y6</accession>
<dbReference type="STRING" id="246409.I1C4Y6"/>
<feature type="chain" id="PRO_5003637713" evidence="1">
    <location>
        <begin position="23"/>
        <end position="132"/>
    </location>
</feature>
<name>I1C4Y6_RHIO9</name>